<dbReference type="InterPro" id="IPR020629">
    <property type="entry name" value="FPG_Glyclase"/>
</dbReference>
<dbReference type="GO" id="GO:0008270">
    <property type="term" value="F:zinc ion binding"/>
    <property type="evidence" value="ECO:0007669"/>
    <property type="project" value="UniProtKB-UniRule"/>
</dbReference>
<comment type="subunit">
    <text evidence="3 15">Monomer.</text>
</comment>
<evidence type="ECO:0000313" key="18">
    <source>
        <dbReference type="EMBL" id="AFV77026.1"/>
    </source>
</evidence>
<proteinExistence type="inferred from homology"/>
<dbReference type="InterPro" id="IPR000214">
    <property type="entry name" value="Znf_DNA_glyclase/AP_lyase"/>
</dbReference>
<evidence type="ECO:0000256" key="8">
    <source>
        <dbReference type="ARBA" id="ARBA00022833"/>
    </source>
</evidence>
<keyword evidence="5 15" id="KW-0227">DNA damage</keyword>
<keyword evidence="9 15" id="KW-0238">DNA-binding</keyword>
<evidence type="ECO:0000313" key="19">
    <source>
        <dbReference type="Proteomes" id="UP000000211"/>
    </source>
</evidence>
<dbReference type="SUPFAM" id="SSF46946">
    <property type="entry name" value="S13-like H2TH domain"/>
    <property type="match status" value="1"/>
</dbReference>
<evidence type="ECO:0000256" key="1">
    <source>
        <dbReference type="ARBA" id="ARBA00001668"/>
    </source>
</evidence>
<dbReference type="CDD" id="cd08966">
    <property type="entry name" value="EcFpg-like_N"/>
    <property type="match status" value="1"/>
</dbReference>
<comment type="catalytic activity">
    <reaction evidence="1 15">
        <text>Hydrolysis of DNA containing ring-opened 7-methylguanine residues, releasing 2,6-diamino-4-hydroxy-5-(N-methyl)formamidopyrimidine.</text>
        <dbReference type="EC" id="3.2.2.23"/>
    </reaction>
</comment>
<dbReference type="InterPro" id="IPR015887">
    <property type="entry name" value="DNA_glyclase_Znf_dom_DNA_BS"/>
</dbReference>
<dbReference type="PROSITE" id="PS51068">
    <property type="entry name" value="FPG_CAT"/>
    <property type="match status" value="1"/>
</dbReference>
<dbReference type="PANTHER" id="PTHR22993">
    <property type="entry name" value="FORMAMIDOPYRIMIDINE-DNA GLYCOSYLASE"/>
    <property type="match status" value="1"/>
</dbReference>
<feature type="active site" description="Proton donor; for beta-elimination activity" evidence="15">
    <location>
        <position position="53"/>
    </location>
</feature>
<keyword evidence="8 15" id="KW-0862">Zinc</keyword>
<dbReference type="PROSITE" id="PS51066">
    <property type="entry name" value="ZF_FPG_2"/>
    <property type="match status" value="1"/>
</dbReference>
<dbReference type="Gene3D" id="1.10.8.50">
    <property type="match status" value="1"/>
</dbReference>
<dbReference type="GO" id="GO:0006284">
    <property type="term" value="P:base-excision repair"/>
    <property type="evidence" value="ECO:0007669"/>
    <property type="project" value="InterPro"/>
</dbReference>
<dbReference type="PANTHER" id="PTHR22993:SF9">
    <property type="entry name" value="FORMAMIDOPYRIMIDINE-DNA GLYCOSYLASE"/>
    <property type="match status" value="1"/>
</dbReference>
<dbReference type="eggNOG" id="COG0266">
    <property type="taxonomic scope" value="Bacteria"/>
</dbReference>
<dbReference type="HAMAP" id="MF_00103">
    <property type="entry name" value="Fapy_DNA_glycosyl"/>
    <property type="match status" value="1"/>
</dbReference>
<evidence type="ECO:0000256" key="12">
    <source>
        <dbReference type="ARBA" id="ARBA00023268"/>
    </source>
</evidence>
<reference evidence="18 19" key="1">
    <citation type="journal article" date="2013" name="Genome Announc.">
        <title>Whole Genome Sequencing of Thermus oshimai JL-2 and Thermus thermophilus JL-18, Incomplete Denitrifiers from the United States Great Basin.</title>
        <authorList>
            <person name="Murugapiran S.K."/>
            <person name="Huntemann M."/>
            <person name="Wei C.L."/>
            <person name="Han J."/>
            <person name="Detter J.C."/>
            <person name="Han C.S."/>
            <person name="Erkkila T.H."/>
            <person name="Teshima H."/>
            <person name="Chen A."/>
            <person name="Kyrpides N."/>
            <person name="Mavrommatis K."/>
            <person name="Markowitz V."/>
            <person name="Szeto E."/>
            <person name="Ivanova N."/>
            <person name="Pagani I."/>
            <person name="Lam J."/>
            <person name="McDonald A.I."/>
            <person name="Dodsworth J.A."/>
            <person name="Pati A."/>
            <person name="Goodwin L."/>
            <person name="Peters L."/>
            <person name="Pitluck S."/>
            <person name="Woyke T."/>
            <person name="Hedlund B.P."/>
        </authorList>
    </citation>
    <scope>NUCLEOTIDE SEQUENCE</scope>
    <source>
        <strain evidence="18 19">JL-2</strain>
    </source>
</reference>
<evidence type="ECO:0000259" key="16">
    <source>
        <dbReference type="PROSITE" id="PS51066"/>
    </source>
</evidence>
<dbReference type="Pfam" id="PF06831">
    <property type="entry name" value="H2TH"/>
    <property type="match status" value="1"/>
</dbReference>
<evidence type="ECO:0000259" key="17">
    <source>
        <dbReference type="PROSITE" id="PS51068"/>
    </source>
</evidence>
<dbReference type="AlphaFoldDB" id="K7QWC8"/>
<evidence type="ECO:0000256" key="4">
    <source>
        <dbReference type="ARBA" id="ARBA00022723"/>
    </source>
</evidence>
<feature type="active site" description="Proton donor; for delta-elimination activity" evidence="15">
    <location>
        <position position="253"/>
    </location>
</feature>
<dbReference type="STRING" id="751945.Theos_2026"/>
<dbReference type="EMBL" id="CP003249">
    <property type="protein sequence ID" value="AFV77026.1"/>
    <property type="molecule type" value="Genomic_DNA"/>
</dbReference>
<dbReference type="Pfam" id="PF06827">
    <property type="entry name" value="zf-FPG_IleRS"/>
    <property type="match status" value="1"/>
</dbReference>
<dbReference type="Pfam" id="PF01149">
    <property type="entry name" value="Fapy_DNA_glyco"/>
    <property type="match status" value="1"/>
</dbReference>
<feature type="domain" description="Formamidopyrimidine-DNA glycosylase catalytic" evidence="17">
    <location>
        <begin position="2"/>
        <end position="103"/>
    </location>
</feature>
<gene>
    <name evidence="15" type="primary">mutM</name>
    <name evidence="15" type="synonym">fpg</name>
    <name evidence="18" type="ORF">Theos_2026</name>
</gene>
<dbReference type="SMART" id="SM00898">
    <property type="entry name" value="Fapy_DNA_glyco"/>
    <property type="match status" value="1"/>
</dbReference>
<dbReference type="InterPro" id="IPR012319">
    <property type="entry name" value="FPG_cat"/>
</dbReference>
<comment type="caution">
    <text evidence="15">Lacks conserved residue(s) required for the propagation of feature annotation.</text>
</comment>
<keyword evidence="10 15" id="KW-0234">DNA repair</keyword>
<feature type="binding site" evidence="15">
    <location>
        <position position="82"/>
    </location>
    <ligand>
        <name>DNA</name>
        <dbReference type="ChEBI" id="CHEBI:16991"/>
    </ligand>
</feature>
<feature type="active site" description="Proton donor" evidence="15">
    <location>
        <position position="3"/>
    </location>
</feature>
<comment type="cofactor">
    <cofactor evidence="15">
        <name>Zn(2+)</name>
        <dbReference type="ChEBI" id="CHEBI:29105"/>
    </cofactor>
    <text evidence="15">Binds 1 zinc ion per subunit.</text>
</comment>
<keyword evidence="6 15" id="KW-0863">Zinc-finger</keyword>
<dbReference type="InterPro" id="IPR010979">
    <property type="entry name" value="Ribosomal_uS13-like_H2TH"/>
</dbReference>
<dbReference type="InterPro" id="IPR010663">
    <property type="entry name" value="Znf_FPG/IleRS"/>
</dbReference>
<keyword evidence="12 15" id="KW-0511">Multifunctional enzyme</keyword>
<dbReference type="InterPro" id="IPR015886">
    <property type="entry name" value="H2TH_FPG"/>
</dbReference>
<feature type="binding site" evidence="15">
    <location>
        <position position="100"/>
    </location>
    <ligand>
        <name>DNA</name>
        <dbReference type="ChEBI" id="CHEBI:16991"/>
    </ligand>
</feature>
<keyword evidence="7 15" id="KW-0378">Hydrolase</keyword>
<comment type="similarity">
    <text evidence="2 15">Belongs to the FPG family.</text>
</comment>
<dbReference type="GO" id="GO:0034039">
    <property type="term" value="F:8-oxo-7,8-dihydroguanine DNA N-glycosylase activity"/>
    <property type="evidence" value="ECO:0007669"/>
    <property type="project" value="TreeGrafter"/>
</dbReference>
<keyword evidence="19" id="KW-1185">Reference proteome</keyword>
<accession>K7QWC8</accession>
<evidence type="ECO:0000256" key="2">
    <source>
        <dbReference type="ARBA" id="ARBA00009409"/>
    </source>
</evidence>
<feature type="active site" description="Schiff-base intermediate with DNA" evidence="15">
    <location>
        <position position="2"/>
    </location>
</feature>
<evidence type="ECO:0000256" key="11">
    <source>
        <dbReference type="ARBA" id="ARBA00023239"/>
    </source>
</evidence>
<dbReference type="SUPFAM" id="SSF57716">
    <property type="entry name" value="Glucocorticoid receptor-like (DNA-binding domain)"/>
    <property type="match status" value="1"/>
</dbReference>
<organism evidence="18 19">
    <name type="scientific">Thermus oshimai JL-2</name>
    <dbReference type="NCBI Taxonomy" id="751945"/>
    <lineage>
        <taxon>Bacteria</taxon>
        <taxon>Thermotogati</taxon>
        <taxon>Deinococcota</taxon>
        <taxon>Deinococci</taxon>
        <taxon>Thermales</taxon>
        <taxon>Thermaceae</taxon>
        <taxon>Thermus</taxon>
    </lineage>
</organism>
<dbReference type="PROSITE" id="PS01242">
    <property type="entry name" value="ZF_FPG_1"/>
    <property type="match status" value="1"/>
</dbReference>
<dbReference type="GO" id="GO:0003684">
    <property type="term" value="F:damaged DNA binding"/>
    <property type="evidence" value="ECO:0007669"/>
    <property type="project" value="InterPro"/>
</dbReference>
<keyword evidence="11 15" id="KW-0456">Lyase</keyword>
<evidence type="ECO:0000256" key="3">
    <source>
        <dbReference type="ARBA" id="ARBA00011245"/>
    </source>
</evidence>
<dbReference type="Gene3D" id="3.20.190.10">
    <property type="entry name" value="MutM-like, N-terminal"/>
    <property type="match status" value="1"/>
</dbReference>
<evidence type="ECO:0000256" key="5">
    <source>
        <dbReference type="ARBA" id="ARBA00022763"/>
    </source>
</evidence>
<keyword evidence="13 15" id="KW-0326">Glycosidase</keyword>
<dbReference type="KEGG" id="tos:Theos_2026"/>
<dbReference type="PATRIC" id="fig|751945.3.peg.1974"/>
<evidence type="ECO:0000256" key="14">
    <source>
        <dbReference type="ARBA" id="ARBA00044632"/>
    </source>
</evidence>
<dbReference type="NCBIfam" id="TIGR00577">
    <property type="entry name" value="fpg"/>
    <property type="match status" value="1"/>
</dbReference>
<dbReference type="GO" id="GO:0140078">
    <property type="term" value="F:class I DNA-(apurinic or apyrimidinic site) endonuclease activity"/>
    <property type="evidence" value="ECO:0007669"/>
    <property type="project" value="UniProtKB-EC"/>
</dbReference>
<evidence type="ECO:0000256" key="9">
    <source>
        <dbReference type="ARBA" id="ARBA00023125"/>
    </source>
</evidence>
<dbReference type="EC" id="3.2.2.23" evidence="15"/>
<keyword evidence="4 15" id="KW-0479">Metal-binding</keyword>
<evidence type="ECO:0000256" key="15">
    <source>
        <dbReference type="HAMAP-Rule" id="MF_00103"/>
    </source>
</evidence>
<dbReference type="HOGENOM" id="CLU_038423_1_2_0"/>
<sequence length="263" mass="29289">MPELPEVETTRRKLLPLLRGKALLKILHQDPLRYRNTGEAEGKRVLDLERRGKFLLFALTEGKEMVVHLGMTGGFRKEKTPHARVEFVLEDGHLFFHDPRRFGRIWVVERGAYGEIPLLARLGPEPLGAFPFPPFYKALKGSRKPLKALFLEQRLAAGVGNIYADEALFRAGLNPLRPGQSLSEAEAFRLHQALRSVLEEAVALGGSTLSDKTYQQPDGVPGGFQARHAVYGRKGLPCPRCGGPILRLRVAGRGTHFCPRCQA</sequence>
<dbReference type="NCBIfam" id="NF002211">
    <property type="entry name" value="PRK01103.1"/>
    <property type="match status" value="1"/>
</dbReference>
<dbReference type="RefSeq" id="WP_016330204.1">
    <property type="nucleotide sequence ID" value="NC_019386.1"/>
</dbReference>
<evidence type="ECO:0000256" key="6">
    <source>
        <dbReference type="ARBA" id="ARBA00022771"/>
    </source>
</evidence>
<comment type="catalytic activity">
    <reaction evidence="14 15">
        <text>2'-deoxyribonucleotide-(2'-deoxyribose 5'-phosphate)-2'-deoxyribonucleotide-DNA = a 3'-end 2'-deoxyribonucleotide-(2,3-dehydro-2,3-deoxyribose 5'-phosphate)-DNA + a 5'-end 5'-phospho-2'-deoxyribonucleoside-DNA + H(+)</text>
        <dbReference type="Rhea" id="RHEA:66592"/>
        <dbReference type="Rhea" id="RHEA-COMP:13180"/>
        <dbReference type="Rhea" id="RHEA-COMP:16897"/>
        <dbReference type="Rhea" id="RHEA-COMP:17067"/>
        <dbReference type="ChEBI" id="CHEBI:15378"/>
        <dbReference type="ChEBI" id="CHEBI:136412"/>
        <dbReference type="ChEBI" id="CHEBI:157695"/>
        <dbReference type="ChEBI" id="CHEBI:167181"/>
        <dbReference type="EC" id="4.2.99.18"/>
    </reaction>
</comment>
<feature type="domain" description="FPG-type" evidence="16">
    <location>
        <begin position="229"/>
        <end position="263"/>
    </location>
</feature>
<dbReference type="InterPro" id="IPR035937">
    <property type="entry name" value="FPG_N"/>
</dbReference>
<evidence type="ECO:0000256" key="13">
    <source>
        <dbReference type="ARBA" id="ARBA00023295"/>
    </source>
</evidence>
<dbReference type="FunFam" id="1.10.8.50:FF:000003">
    <property type="entry name" value="Formamidopyrimidine-DNA glycosylase"/>
    <property type="match status" value="1"/>
</dbReference>
<evidence type="ECO:0000256" key="7">
    <source>
        <dbReference type="ARBA" id="ARBA00022801"/>
    </source>
</evidence>
<dbReference type="Proteomes" id="UP000000211">
    <property type="component" value="Chromosome"/>
</dbReference>
<protein>
    <recommendedName>
        <fullName evidence="15">Formamidopyrimidine-DNA glycosylase</fullName>
        <shortName evidence="15">Fapy-DNA glycosylase</shortName>
        <ecNumber evidence="15">3.2.2.23</ecNumber>
    </recommendedName>
    <alternativeName>
        <fullName evidence="15">DNA-(apurinic or apyrimidinic site) lyase MutM</fullName>
        <shortName evidence="15">AP lyase MutM</shortName>
        <ecNumber evidence="15">4.2.99.18</ecNumber>
    </alternativeName>
</protein>
<dbReference type="SUPFAM" id="SSF81624">
    <property type="entry name" value="N-terminal domain of MutM-like DNA repair proteins"/>
    <property type="match status" value="1"/>
</dbReference>
<dbReference type="OrthoDB" id="9800855at2"/>
<dbReference type="SMART" id="SM01232">
    <property type="entry name" value="H2TH"/>
    <property type="match status" value="1"/>
</dbReference>
<evidence type="ECO:0000256" key="10">
    <source>
        <dbReference type="ARBA" id="ARBA00023204"/>
    </source>
</evidence>
<comment type="function">
    <text evidence="15">Involved in base excision repair of DNA damaged by oxidation or by mutagenic agents. Acts as DNA glycosylase that recognizes and removes damaged bases. Has a preference for oxidized purines, such as 7,8-dihydro-8-oxoguanine (8-oxoG). Has AP (apurinic/apyrimidinic) lyase activity and introduces nicks in the DNA strand. Cleaves the DNA backbone by beta-delta elimination to generate a single-strand break at the site of the removed base with both 3'- and 5'-phosphates.</text>
</comment>
<dbReference type="EC" id="4.2.99.18" evidence="15"/>
<name>K7QWC8_THEOS</name>